<dbReference type="InterPro" id="IPR015868">
    <property type="entry name" value="Glutaminase"/>
</dbReference>
<dbReference type="InterPro" id="IPR036770">
    <property type="entry name" value="Ankyrin_rpt-contain_sf"/>
</dbReference>
<dbReference type="GO" id="GO:0004359">
    <property type="term" value="F:glutaminase activity"/>
    <property type="evidence" value="ECO:0007669"/>
    <property type="project" value="UniProtKB-EC"/>
</dbReference>
<dbReference type="EMBL" id="MN740584">
    <property type="protein sequence ID" value="QHU35179.1"/>
    <property type="molecule type" value="Genomic_DNA"/>
</dbReference>
<dbReference type="Pfam" id="PF12796">
    <property type="entry name" value="Ank_2"/>
    <property type="match status" value="1"/>
</dbReference>
<evidence type="ECO:0000313" key="6">
    <source>
        <dbReference type="EMBL" id="QHU35179.1"/>
    </source>
</evidence>
<dbReference type="HAMAP" id="MF_00313">
    <property type="entry name" value="Glutaminase"/>
    <property type="match status" value="1"/>
</dbReference>
<dbReference type="InterPro" id="IPR012338">
    <property type="entry name" value="Beta-lactam/transpept-like"/>
</dbReference>
<dbReference type="SUPFAM" id="SSF56601">
    <property type="entry name" value="beta-lactamase/transpeptidase-like"/>
    <property type="match status" value="1"/>
</dbReference>
<dbReference type="AlphaFoldDB" id="A0A6C0LWP3"/>
<reference evidence="6" key="1">
    <citation type="journal article" date="2020" name="Nature">
        <title>Giant virus diversity and host interactions through global metagenomics.</title>
        <authorList>
            <person name="Schulz F."/>
            <person name="Roux S."/>
            <person name="Paez-Espino D."/>
            <person name="Jungbluth S."/>
            <person name="Walsh D.A."/>
            <person name="Denef V.J."/>
            <person name="McMahon K.D."/>
            <person name="Konstantinidis K.T."/>
            <person name="Eloe-Fadrosh E.A."/>
            <person name="Kyrpides N.C."/>
            <person name="Woyke T."/>
        </authorList>
    </citation>
    <scope>NUCLEOTIDE SEQUENCE</scope>
    <source>
        <strain evidence="6">GVMAG-S-1017745-26</strain>
    </source>
</reference>
<dbReference type="SMART" id="SM00248">
    <property type="entry name" value="ANK"/>
    <property type="match status" value="1"/>
</dbReference>
<dbReference type="NCBIfam" id="TIGR03814">
    <property type="entry name" value="Gln_ase"/>
    <property type="match status" value="1"/>
</dbReference>
<evidence type="ECO:0000256" key="2">
    <source>
        <dbReference type="ARBA" id="ARBA00011881"/>
    </source>
</evidence>
<dbReference type="FunFam" id="3.40.710.10:FF:000005">
    <property type="entry name" value="Glutaminase"/>
    <property type="match status" value="1"/>
</dbReference>
<keyword evidence="4" id="KW-0378">Hydrolase</keyword>
<organism evidence="6">
    <name type="scientific">viral metagenome</name>
    <dbReference type="NCBI Taxonomy" id="1070528"/>
    <lineage>
        <taxon>unclassified sequences</taxon>
        <taxon>metagenomes</taxon>
        <taxon>organismal metagenomes</taxon>
    </lineage>
</organism>
<evidence type="ECO:0000256" key="4">
    <source>
        <dbReference type="ARBA" id="ARBA00022801"/>
    </source>
</evidence>
<dbReference type="GO" id="GO:0006543">
    <property type="term" value="P:L-glutamine catabolic process"/>
    <property type="evidence" value="ECO:0007669"/>
    <property type="project" value="TreeGrafter"/>
</dbReference>
<dbReference type="GO" id="GO:0006537">
    <property type="term" value="P:glutamate biosynthetic process"/>
    <property type="evidence" value="ECO:0007669"/>
    <property type="project" value="TreeGrafter"/>
</dbReference>
<dbReference type="PANTHER" id="PTHR12544">
    <property type="entry name" value="GLUTAMINASE"/>
    <property type="match status" value="1"/>
</dbReference>
<dbReference type="PANTHER" id="PTHR12544:SF29">
    <property type="entry name" value="GLUTAMINASE"/>
    <property type="match status" value="1"/>
</dbReference>
<evidence type="ECO:0000256" key="3">
    <source>
        <dbReference type="ARBA" id="ARBA00012918"/>
    </source>
</evidence>
<comment type="catalytic activity">
    <reaction evidence="5">
        <text>L-glutamine + H2O = L-glutamate + NH4(+)</text>
        <dbReference type="Rhea" id="RHEA:15889"/>
        <dbReference type="ChEBI" id="CHEBI:15377"/>
        <dbReference type="ChEBI" id="CHEBI:28938"/>
        <dbReference type="ChEBI" id="CHEBI:29985"/>
        <dbReference type="ChEBI" id="CHEBI:58359"/>
        <dbReference type="EC" id="3.5.1.2"/>
    </reaction>
</comment>
<protein>
    <recommendedName>
        <fullName evidence="3">glutaminase</fullName>
        <ecNumber evidence="3">3.5.1.2</ecNumber>
    </recommendedName>
</protein>
<dbReference type="InterPro" id="IPR002110">
    <property type="entry name" value="Ankyrin_rpt"/>
</dbReference>
<comment type="subunit">
    <text evidence="2">Homotetramer.</text>
</comment>
<sequence>MDLEELENFLTDIHQNIQKINKGNVANYIPELGKVNPDLFGISVCTSSGKIIEIGNTDIDFCLQSTSKPFSYCIAREKLGRNKVHSHVGYEPSGQAFNAFVLNKQGLPHNPMINAGAIMIASLLEPDKEPSERFNLIKDSYSNIAGNLGKIGFDNSVFLSEKQHADRNMSLAYYMRENGAFNGLISPNKIQEHLDLYFQCCSILINCKIGAIMSATLANGGICPINNKKIFNIDTIKDCLTLMYGCGMYDYSGQFAFEIGLPAKSGVSGCIMLVIPNKMGVCIWSPPLDEQGNSVRGIKVCEEIVEKYNYHIFGKIVKNKLELDDLSEESLIHQSITAASSNNLEIMTSLIGKVDFNKGDYDKRTPLHLASTEGHVKMVKFLLENKVNKSPRDRWDNTPLLNIKNKEGDNFNTIRQLLQEE</sequence>
<dbReference type="Pfam" id="PF04960">
    <property type="entry name" value="Glutaminase"/>
    <property type="match status" value="1"/>
</dbReference>
<dbReference type="Gene3D" id="1.25.40.20">
    <property type="entry name" value="Ankyrin repeat-containing domain"/>
    <property type="match status" value="1"/>
</dbReference>
<dbReference type="SUPFAM" id="SSF140860">
    <property type="entry name" value="Pseudo ankyrin repeat-like"/>
    <property type="match status" value="1"/>
</dbReference>
<evidence type="ECO:0000256" key="1">
    <source>
        <dbReference type="ARBA" id="ARBA00011076"/>
    </source>
</evidence>
<evidence type="ECO:0000256" key="5">
    <source>
        <dbReference type="ARBA" id="ARBA00049534"/>
    </source>
</evidence>
<dbReference type="EC" id="3.5.1.2" evidence="3"/>
<dbReference type="PROSITE" id="PS50088">
    <property type="entry name" value="ANK_REPEAT"/>
    <property type="match status" value="1"/>
</dbReference>
<dbReference type="Gene3D" id="3.40.710.10">
    <property type="entry name" value="DD-peptidase/beta-lactamase superfamily"/>
    <property type="match status" value="1"/>
</dbReference>
<proteinExistence type="inferred from homology"/>
<accession>A0A6C0LWP3</accession>
<dbReference type="PROSITE" id="PS50297">
    <property type="entry name" value="ANK_REP_REGION"/>
    <property type="match status" value="1"/>
</dbReference>
<comment type="similarity">
    <text evidence="1">Belongs to the glutaminase family.</text>
</comment>
<name>A0A6C0LWP3_9ZZZZ</name>